<dbReference type="SUPFAM" id="SSF52540">
    <property type="entry name" value="P-loop containing nucleoside triphosphate hydrolases"/>
    <property type="match status" value="2"/>
</dbReference>
<dbReference type="InterPro" id="IPR014001">
    <property type="entry name" value="Helicase_ATP-bd"/>
</dbReference>
<dbReference type="Proteomes" id="UP000434850">
    <property type="component" value="Unassembled WGS sequence"/>
</dbReference>
<feature type="region of interest" description="Disordered" evidence="5">
    <location>
        <begin position="382"/>
        <end position="435"/>
    </location>
</feature>
<dbReference type="AlphaFoldDB" id="A0A6I4IDH6"/>
<evidence type="ECO:0000313" key="7">
    <source>
        <dbReference type="EMBL" id="MVN91636.1"/>
    </source>
</evidence>
<gene>
    <name evidence="7" type="ORF">GO816_10920</name>
</gene>
<evidence type="ECO:0000256" key="3">
    <source>
        <dbReference type="ARBA" id="ARBA00022806"/>
    </source>
</evidence>
<keyword evidence="1" id="KW-0547">Nucleotide-binding</keyword>
<dbReference type="InterPro" id="IPR050079">
    <property type="entry name" value="DEAD_box_RNA_helicase"/>
</dbReference>
<name>A0A6I4IDH6_9SPHI</name>
<dbReference type="Gene3D" id="3.40.50.300">
    <property type="entry name" value="P-loop containing nucleotide triphosphate hydrolases"/>
    <property type="match status" value="2"/>
</dbReference>
<evidence type="ECO:0000259" key="6">
    <source>
        <dbReference type="PROSITE" id="PS51192"/>
    </source>
</evidence>
<feature type="compositionally biased region" description="Basic and acidic residues" evidence="5">
    <location>
        <begin position="397"/>
        <end position="409"/>
    </location>
</feature>
<evidence type="ECO:0000256" key="1">
    <source>
        <dbReference type="ARBA" id="ARBA00022741"/>
    </source>
</evidence>
<dbReference type="OrthoDB" id="9762011at2"/>
<keyword evidence="3 7" id="KW-0347">Helicase</keyword>
<proteinExistence type="predicted"/>
<comment type="caution">
    <text evidence="7">The sequence shown here is derived from an EMBL/GenBank/DDBJ whole genome shotgun (WGS) entry which is preliminary data.</text>
</comment>
<dbReference type="GO" id="GO:0005829">
    <property type="term" value="C:cytosol"/>
    <property type="evidence" value="ECO:0007669"/>
    <property type="project" value="TreeGrafter"/>
</dbReference>
<dbReference type="GO" id="GO:0003724">
    <property type="term" value="F:RNA helicase activity"/>
    <property type="evidence" value="ECO:0007669"/>
    <property type="project" value="TreeGrafter"/>
</dbReference>
<keyword evidence="4" id="KW-0067">ATP-binding</keyword>
<dbReference type="GO" id="GO:0005524">
    <property type="term" value="F:ATP binding"/>
    <property type="evidence" value="ECO:0007669"/>
    <property type="project" value="UniProtKB-KW"/>
</dbReference>
<dbReference type="EMBL" id="WQLA01000003">
    <property type="protein sequence ID" value="MVN91636.1"/>
    <property type="molecule type" value="Genomic_DNA"/>
</dbReference>
<dbReference type="InterPro" id="IPR011545">
    <property type="entry name" value="DEAD/DEAH_box_helicase_dom"/>
</dbReference>
<protein>
    <submittedName>
        <fullName evidence="7">DEAD/DEAH box helicase</fullName>
    </submittedName>
</protein>
<dbReference type="GO" id="GO:0003676">
    <property type="term" value="F:nucleic acid binding"/>
    <property type="evidence" value="ECO:0007669"/>
    <property type="project" value="InterPro"/>
</dbReference>
<sequence>MAWAEKLKLKKGLVRALTEAGFDGPTDIQQKTLSRIIGGQDVIAIGPHGCGKTTTYITGILNRFTYAADGITRVLVLVPDAESVDAVLEQFDQLNTNKSIRLVGLHAAGSTEVQMDDMAEGADIVVATPDRARAIYLKLGLNLNTVDLLVVDDADLIVKQGLQLPVNELAQSIQKGQHLVFTEVMHDKLERMISPFMRQPATIEVEEMREQAFETIDQLLYHVPNFGTKVNLLRLFMQDEDLFTKTVVFVNTRQTAEKLYKTLQTRNNSSVSLFSSWFYDYTGFDSVEAFLADDNARTLLVVNEDVGELPLQDVPFLLHFELPQDAETYLTRVKKGNEAEETEIMALTFVTDLELNGVRKIEQAIGSKIQVAELPEDLIIEKERRKTPEDAEAGNAKPDENERGAAFHEKKAKNAKTYNYSSGEKAKMTKKKKYG</sequence>
<keyword evidence="2" id="KW-0378">Hydrolase</keyword>
<dbReference type="RefSeq" id="WP_157541933.1">
    <property type="nucleotide sequence ID" value="NZ_WQLA01000003.1"/>
</dbReference>
<organism evidence="7 8">
    <name type="scientific">Mucilaginibacter aquatilis</name>
    <dbReference type="NCBI Taxonomy" id="1517760"/>
    <lineage>
        <taxon>Bacteria</taxon>
        <taxon>Pseudomonadati</taxon>
        <taxon>Bacteroidota</taxon>
        <taxon>Sphingobacteriia</taxon>
        <taxon>Sphingobacteriales</taxon>
        <taxon>Sphingobacteriaceae</taxon>
        <taxon>Mucilaginibacter</taxon>
    </lineage>
</organism>
<evidence type="ECO:0000256" key="4">
    <source>
        <dbReference type="ARBA" id="ARBA00022840"/>
    </source>
</evidence>
<dbReference type="PANTHER" id="PTHR47959">
    <property type="entry name" value="ATP-DEPENDENT RNA HELICASE RHLE-RELATED"/>
    <property type="match status" value="1"/>
</dbReference>
<feature type="domain" description="Helicase ATP-binding" evidence="6">
    <location>
        <begin position="33"/>
        <end position="203"/>
    </location>
</feature>
<evidence type="ECO:0000256" key="2">
    <source>
        <dbReference type="ARBA" id="ARBA00022801"/>
    </source>
</evidence>
<dbReference type="GO" id="GO:0016787">
    <property type="term" value="F:hydrolase activity"/>
    <property type="evidence" value="ECO:0007669"/>
    <property type="project" value="UniProtKB-KW"/>
</dbReference>
<dbReference type="PANTHER" id="PTHR47959:SF1">
    <property type="entry name" value="ATP-DEPENDENT RNA HELICASE DBPA"/>
    <property type="match status" value="1"/>
</dbReference>
<accession>A0A6I4IDH6</accession>
<dbReference type="InterPro" id="IPR027417">
    <property type="entry name" value="P-loop_NTPase"/>
</dbReference>
<dbReference type="SMART" id="SM00487">
    <property type="entry name" value="DEXDc"/>
    <property type="match status" value="1"/>
</dbReference>
<evidence type="ECO:0000256" key="5">
    <source>
        <dbReference type="SAM" id="MobiDB-lite"/>
    </source>
</evidence>
<dbReference type="PROSITE" id="PS51192">
    <property type="entry name" value="HELICASE_ATP_BIND_1"/>
    <property type="match status" value="1"/>
</dbReference>
<evidence type="ECO:0000313" key="8">
    <source>
        <dbReference type="Proteomes" id="UP000434850"/>
    </source>
</evidence>
<dbReference type="Pfam" id="PF00270">
    <property type="entry name" value="DEAD"/>
    <property type="match status" value="1"/>
</dbReference>
<keyword evidence="8" id="KW-1185">Reference proteome</keyword>
<reference evidence="7 8" key="1">
    <citation type="submission" date="2019-12" db="EMBL/GenBank/DDBJ databases">
        <title>Mucilaginibacter sp. HME9299 genome sequencing and assembly.</title>
        <authorList>
            <person name="Kang H."/>
            <person name="Kim H."/>
            <person name="Joh K."/>
        </authorList>
    </citation>
    <scope>NUCLEOTIDE SEQUENCE [LARGE SCALE GENOMIC DNA]</scope>
    <source>
        <strain evidence="7 8">HME9299</strain>
    </source>
</reference>